<dbReference type="GO" id="GO:0034039">
    <property type="term" value="F:8-oxo-7,8-dihydroguanine DNA N-glycosylase activity"/>
    <property type="evidence" value="ECO:0007669"/>
    <property type="project" value="TreeGrafter"/>
</dbReference>
<reference evidence="4" key="1">
    <citation type="journal article" date="2015" name="Nature">
        <title>Complex archaea that bridge the gap between prokaryotes and eukaryotes.</title>
        <authorList>
            <person name="Spang A."/>
            <person name="Saw J.H."/>
            <person name="Jorgensen S.L."/>
            <person name="Zaremba-Niedzwiedzka K."/>
            <person name="Martijn J."/>
            <person name="Lind A.E."/>
            <person name="van Eijk R."/>
            <person name="Schleper C."/>
            <person name="Guy L."/>
            <person name="Ettema T.J."/>
        </authorList>
    </citation>
    <scope>NUCLEOTIDE SEQUENCE</scope>
</reference>
<feature type="domain" description="Formamidopyrimidine-DNA glycosylase catalytic" evidence="3">
    <location>
        <begin position="2"/>
        <end position="114"/>
    </location>
</feature>
<organism evidence="4">
    <name type="scientific">marine sediment metagenome</name>
    <dbReference type="NCBI Taxonomy" id="412755"/>
    <lineage>
        <taxon>unclassified sequences</taxon>
        <taxon>metagenomes</taxon>
        <taxon>ecological metagenomes</taxon>
    </lineage>
</organism>
<dbReference type="SMART" id="SM00898">
    <property type="entry name" value="Fapy_DNA_glyco"/>
    <property type="match status" value="1"/>
</dbReference>
<gene>
    <name evidence="4" type="ORF">LCGC14_2400840</name>
</gene>
<dbReference type="GO" id="GO:0008270">
    <property type="term" value="F:zinc ion binding"/>
    <property type="evidence" value="ECO:0007669"/>
    <property type="project" value="InterPro"/>
</dbReference>
<dbReference type="InterPro" id="IPR012319">
    <property type="entry name" value="FPG_cat"/>
</dbReference>
<dbReference type="PANTHER" id="PTHR22993:SF9">
    <property type="entry name" value="FORMAMIDOPYRIMIDINE-DNA GLYCOSYLASE"/>
    <property type="match status" value="1"/>
</dbReference>
<dbReference type="EMBL" id="LAZR01036046">
    <property type="protein sequence ID" value="KKL25882.1"/>
    <property type="molecule type" value="Genomic_DNA"/>
</dbReference>
<protein>
    <recommendedName>
        <fullName evidence="2">DNA-formamidopyrimidine glycosylase</fullName>
        <ecNumber evidence="2">3.2.2.23</ecNumber>
    </recommendedName>
</protein>
<dbReference type="SUPFAM" id="SSF81624">
    <property type="entry name" value="N-terminal domain of MutM-like DNA repair proteins"/>
    <property type="match status" value="1"/>
</dbReference>
<dbReference type="InterPro" id="IPR035937">
    <property type="entry name" value="FPG_N"/>
</dbReference>
<dbReference type="GO" id="GO:0006284">
    <property type="term" value="P:base-excision repair"/>
    <property type="evidence" value="ECO:0007669"/>
    <property type="project" value="InterPro"/>
</dbReference>
<dbReference type="AlphaFoldDB" id="A0A0F9CHH9"/>
<dbReference type="Pfam" id="PF01041">
    <property type="entry name" value="DegT_DnrJ_EryC1"/>
    <property type="match status" value="1"/>
</dbReference>
<dbReference type="PROSITE" id="PS51068">
    <property type="entry name" value="FPG_CAT"/>
    <property type="match status" value="1"/>
</dbReference>
<evidence type="ECO:0000256" key="2">
    <source>
        <dbReference type="ARBA" id="ARBA00012024"/>
    </source>
</evidence>
<proteinExistence type="predicted"/>
<sequence>MPEIPDLEGYRAYFSKRLPGVRVSQAAVIIPIVVRASREQFTEALTGETLGEVRRQGKYLLFPFRGGRLMVVHAMLTGRFQYCDPGQKRRARTAFVLALDNAMELRYFDQRLMGKVYLVREEGELSAAVPRWSEMGPDVLSRELTEELFVQRLKKYRGQIKNVLTKEQCVAGIGNAYAPADVTTAMEYSFQDSAAAVVTTKAIPVIAEIDETLTIDPADVERKITPRTKAIVPVHMGGMCCIYEHVFELELNGEPANQDLRV</sequence>
<evidence type="ECO:0000313" key="4">
    <source>
        <dbReference type="EMBL" id="KKL25882.1"/>
    </source>
</evidence>
<dbReference type="Gene3D" id="3.40.640.10">
    <property type="entry name" value="Type I PLP-dependent aspartate aminotransferase-like (Major domain)"/>
    <property type="match status" value="1"/>
</dbReference>
<comment type="catalytic activity">
    <reaction evidence="1">
        <text>Hydrolysis of DNA containing ring-opened 7-methylguanine residues, releasing 2,6-diamino-4-hydroxy-5-(N-methyl)formamidopyrimidine.</text>
        <dbReference type="EC" id="3.2.2.23"/>
    </reaction>
</comment>
<evidence type="ECO:0000259" key="3">
    <source>
        <dbReference type="PROSITE" id="PS51068"/>
    </source>
</evidence>
<dbReference type="InterPro" id="IPR015421">
    <property type="entry name" value="PyrdxlP-dep_Trfase_major"/>
</dbReference>
<comment type="caution">
    <text evidence="4">The sequence shown here is derived from an EMBL/GenBank/DDBJ whole genome shotgun (WGS) entry which is preliminary data.</text>
</comment>
<dbReference type="Gene3D" id="3.20.190.10">
    <property type="entry name" value="MutM-like, N-terminal"/>
    <property type="match status" value="1"/>
</dbReference>
<dbReference type="EC" id="3.2.2.23" evidence="2"/>
<dbReference type="Pfam" id="PF01149">
    <property type="entry name" value="Fapy_DNA_glyco"/>
    <property type="match status" value="1"/>
</dbReference>
<dbReference type="GO" id="GO:0003906">
    <property type="term" value="F:DNA-(apurinic or apyrimidinic site) endonuclease activity"/>
    <property type="evidence" value="ECO:0007669"/>
    <property type="project" value="InterPro"/>
</dbReference>
<dbReference type="PANTHER" id="PTHR22993">
    <property type="entry name" value="FORMAMIDOPYRIMIDINE-DNA GLYCOSYLASE"/>
    <property type="match status" value="1"/>
</dbReference>
<dbReference type="SUPFAM" id="SSF46946">
    <property type="entry name" value="S13-like H2TH domain"/>
    <property type="match status" value="1"/>
</dbReference>
<name>A0A0F9CHH9_9ZZZZ</name>
<dbReference type="InterPro" id="IPR015424">
    <property type="entry name" value="PyrdxlP-dep_Trfase"/>
</dbReference>
<dbReference type="GO" id="GO:0003676">
    <property type="term" value="F:nucleic acid binding"/>
    <property type="evidence" value="ECO:0007669"/>
    <property type="project" value="InterPro"/>
</dbReference>
<dbReference type="InterPro" id="IPR000653">
    <property type="entry name" value="DegT/StrS_aminotransferase"/>
</dbReference>
<dbReference type="SUPFAM" id="SSF53383">
    <property type="entry name" value="PLP-dependent transferases"/>
    <property type="match status" value="1"/>
</dbReference>
<accession>A0A0F9CHH9</accession>
<dbReference type="InterPro" id="IPR010979">
    <property type="entry name" value="Ribosomal_uS13-like_H2TH"/>
</dbReference>
<dbReference type="CDD" id="cd08773">
    <property type="entry name" value="FpgNei_N"/>
    <property type="match status" value="1"/>
</dbReference>
<evidence type="ECO:0000256" key="1">
    <source>
        <dbReference type="ARBA" id="ARBA00001668"/>
    </source>
</evidence>